<feature type="transmembrane region" description="Helical" evidence="7">
    <location>
        <begin position="97"/>
        <end position="117"/>
    </location>
</feature>
<evidence type="ECO:0000256" key="3">
    <source>
        <dbReference type="ARBA" id="ARBA00022448"/>
    </source>
</evidence>
<dbReference type="InterPro" id="IPR051115">
    <property type="entry name" value="LAPTM_transporter"/>
</dbReference>
<comment type="caution">
    <text evidence="8">The sequence shown here is derived from an EMBL/GenBank/DDBJ whole genome shotgun (WGS) entry which is preliminary data.</text>
</comment>
<evidence type="ECO:0008006" key="10">
    <source>
        <dbReference type="Google" id="ProtNLM"/>
    </source>
</evidence>
<keyword evidence="5 7" id="KW-1133">Transmembrane helix</keyword>
<evidence type="ECO:0000256" key="2">
    <source>
        <dbReference type="ARBA" id="ARBA00010076"/>
    </source>
</evidence>
<dbReference type="AlphaFoldDB" id="A0AAN9B5W2"/>
<gene>
    <name evidence="8" type="ORF">V1264_022915</name>
</gene>
<keyword evidence="9" id="KW-1185">Reference proteome</keyword>
<sequence>MNKFGVMNVRDPNAYKCCFCCHVKVGTILYGLFCLMVDIFGLGLVVLVSIHPDVLLPQQNQMGKGPEFDGIFVDDLERELKAARQEARTLTKEDLCMAYAVTLLSIMTAVALLYGVIRSRPGYMVPFFCLHVFLFCLSCLTLVSYFTYAPHFNIKLWLRDSGVSKMPGMEHVMDIDSDYLMFFMVTMLILALCVKAYLIGMIWATYKYVQQVVVARSMTREYHVDPDTEMLLPPRYEDAIKTQANANQPPPPPYTQ</sequence>
<keyword evidence="4 7" id="KW-0812">Transmembrane</keyword>
<accession>A0AAN9B5W2</accession>
<feature type="transmembrane region" description="Helical" evidence="7">
    <location>
        <begin position="179"/>
        <end position="198"/>
    </location>
</feature>
<dbReference type="Pfam" id="PF03821">
    <property type="entry name" value="Mtp"/>
    <property type="match status" value="2"/>
</dbReference>
<evidence type="ECO:0000256" key="1">
    <source>
        <dbReference type="ARBA" id="ARBA00004127"/>
    </source>
</evidence>
<name>A0AAN9B5W2_9CAEN</name>
<dbReference type="GO" id="GO:0005765">
    <property type="term" value="C:lysosomal membrane"/>
    <property type="evidence" value="ECO:0007669"/>
    <property type="project" value="TreeGrafter"/>
</dbReference>
<feature type="transmembrane region" description="Helical" evidence="7">
    <location>
        <begin position="28"/>
        <end position="50"/>
    </location>
</feature>
<keyword evidence="6 7" id="KW-0472">Membrane</keyword>
<evidence type="ECO:0000313" key="9">
    <source>
        <dbReference type="Proteomes" id="UP001374579"/>
    </source>
</evidence>
<dbReference type="InterPro" id="IPR004687">
    <property type="entry name" value="LAPTM4/5"/>
</dbReference>
<comment type="similarity">
    <text evidence="2">Belongs to the LAPTM4/LAPTM5 transporter family.</text>
</comment>
<evidence type="ECO:0000256" key="5">
    <source>
        <dbReference type="ARBA" id="ARBA00022989"/>
    </source>
</evidence>
<comment type="subcellular location">
    <subcellularLocation>
        <location evidence="1">Endomembrane system</location>
        <topology evidence="1">Multi-pass membrane protein</topology>
    </subcellularLocation>
</comment>
<evidence type="ECO:0000256" key="7">
    <source>
        <dbReference type="SAM" id="Phobius"/>
    </source>
</evidence>
<dbReference type="EMBL" id="JBAMIC010000011">
    <property type="protein sequence ID" value="KAK7099870.1"/>
    <property type="molecule type" value="Genomic_DNA"/>
</dbReference>
<dbReference type="PANTHER" id="PTHR12479">
    <property type="entry name" value="LYSOSOMAL-ASSOCIATED TRANSMEMBRANE PROTEIN"/>
    <property type="match status" value="1"/>
</dbReference>
<reference evidence="8 9" key="1">
    <citation type="submission" date="2024-02" db="EMBL/GenBank/DDBJ databases">
        <title>Chromosome-scale genome assembly of the rough periwinkle Littorina saxatilis.</title>
        <authorList>
            <person name="De Jode A."/>
            <person name="Faria R."/>
            <person name="Formenti G."/>
            <person name="Sims Y."/>
            <person name="Smith T.P."/>
            <person name="Tracey A."/>
            <person name="Wood J.M.D."/>
            <person name="Zagrodzka Z.B."/>
            <person name="Johannesson K."/>
            <person name="Butlin R.K."/>
            <person name="Leder E.H."/>
        </authorList>
    </citation>
    <scope>NUCLEOTIDE SEQUENCE [LARGE SCALE GENOMIC DNA]</scope>
    <source>
        <strain evidence="8">Snail1</strain>
        <tissue evidence="8">Muscle</tissue>
    </source>
</reference>
<evidence type="ECO:0000256" key="6">
    <source>
        <dbReference type="ARBA" id="ARBA00023136"/>
    </source>
</evidence>
<evidence type="ECO:0000313" key="8">
    <source>
        <dbReference type="EMBL" id="KAK7099870.1"/>
    </source>
</evidence>
<evidence type="ECO:0000256" key="4">
    <source>
        <dbReference type="ARBA" id="ARBA00022692"/>
    </source>
</evidence>
<proteinExistence type="inferred from homology"/>
<dbReference type="GO" id="GO:0012505">
    <property type="term" value="C:endomembrane system"/>
    <property type="evidence" value="ECO:0007669"/>
    <property type="project" value="UniProtKB-SubCell"/>
</dbReference>
<protein>
    <recommendedName>
        <fullName evidence="10">Lysosomal-associated transmembrane protein 4A</fullName>
    </recommendedName>
</protein>
<dbReference type="PANTHER" id="PTHR12479:SF10">
    <property type="entry name" value="LYSOSOMAL-ASSOCIATED TRANSMEMBRANE PROTEIN"/>
    <property type="match status" value="1"/>
</dbReference>
<dbReference type="Proteomes" id="UP001374579">
    <property type="component" value="Unassembled WGS sequence"/>
</dbReference>
<feature type="transmembrane region" description="Helical" evidence="7">
    <location>
        <begin position="124"/>
        <end position="148"/>
    </location>
</feature>
<organism evidence="8 9">
    <name type="scientific">Littorina saxatilis</name>
    <dbReference type="NCBI Taxonomy" id="31220"/>
    <lineage>
        <taxon>Eukaryota</taxon>
        <taxon>Metazoa</taxon>
        <taxon>Spiralia</taxon>
        <taxon>Lophotrochozoa</taxon>
        <taxon>Mollusca</taxon>
        <taxon>Gastropoda</taxon>
        <taxon>Caenogastropoda</taxon>
        <taxon>Littorinimorpha</taxon>
        <taxon>Littorinoidea</taxon>
        <taxon>Littorinidae</taxon>
        <taxon>Littorina</taxon>
    </lineage>
</organism>
<keyword evidence="3" id="KW-0813">Transport</keyword>